<dbReference type="SUPFAM" id="SSF52540">
    <property type="entry name" value="P-loop containing nucleoside triphosphate hydrolases"/>
    <property type="match status" value="1"/>
</dbReference>
<protein>
    <recommendedName>
        <fullName evidence="2">AAA+ ATPase domain-containing protein</fullName>
    </recommendedName>
</protein>
<dbReference type="PANTHER" id="PTHR46411:SF3">
    <property type="entry name" value="AAA+ ATPASE DOMAIN-CONTAINING PROTEIN"/>
    <property type="match status" value="1"/>
</dbReference>
<dbReference type="InterPro" id="IPR054289">
    <property type="entry name" value="DUF7025"/>
</dbReference>
<proteinExistence type="predicted"/>
<reference evidence="3 4" key="1">
    <citation type="submission" date="2023-01" db="EMBL/GenBank/DDBJ databases">
        <title>Analysis of 21 Apiospora genomes using comparative genomics revels a genus with tremendous synthesis potential of carbohydrate active enzymes and secondary metabolites.</title>
        <authorList>
            <person name="Sorensen T."/>
        </authorList>
    </citation>
    <scope>NUCLEOTIDE SEQUENCE [LARGE SCALE GENOMIC DNA]</scope>
    <source>
        <strain evidence="3 4">CBS 83171</strain>
    </source>
</reference>
<keyword evidence="4" id="KW-1185">Reference proteome</keyword>
<feature type="region of interest" description="Disordered" evidence="1">
    <location>
        <begin position="1"/>
        <end position="26"/>
    </location>
</feature>
<dbReference type="CDD" id="cd19481">
    <property type="entry name" value="RecA-like_protease"/>
    <property type="match status" value="1"/>
</dbReference>
<dbReference type="SMART" id="SM00382">
    <property type="entry name" value="AAA"/>
    <property type="match status" value="1"/>
</dbReference>
<evidence type="ECO:0000259" key="2">
    <source>
        <dbReference type="SMART" id="SM00382"/>
    </source>
</evidence>
<comment type="caution">
    <text evidence="3">The sequence shown here is derived from an EMBL/GenBank/DDBJ whole genome shotgun (WGS) entry which is preliminary data.</text>
</comment>
<dbReference type="InterPro" id="IPR027417">
    <property type="entry name" value="P-loop_NTPase"/>
</dbReference>
<feature type="compositionally biased region" description="Low complexity" evidence="1">
    <location>
        <begin position="8"/>
        <end position="23"/>
    </location>
</feature>
<gene>
    <name evidence="3" type="ORF">PG996_007651</name>
</gene>
<evidence type="ECO:0000313" key="4">
    <source>
        <dbReference type="Proteomes" id="UP001446871"/>
    </source>
</evidence>
<feature type="region of interest" description="Disordered" evidence="1">
    <location>
        <begin position="340"/>
        <end position="368"/>
    </location>
</feature>
<feature type="domain" description="AAA+ ATPase" evidence="2">
    <location>
        <begin position="442"/>
        <end position="569"/>
    </location>
</feature>
<dbReference type="Gene3D" id="3.40.50.300">
    <property type="entry name" value="P-loop containing nucleotide triphosphate hydrolases"/>
    <property type="match status" value="1"/>
</dbReference>
<name>A0ABR1VEX0_9PEZI</name>
<evidence type="ECO:0000313" key="3">
    <source>
        <dbReference type="EMBL" id="KAK8068539.1"/>
    </source>
</evidence>
<sequence>MADDKSLKSAGASSPASSGSVSLDEADVSTRQMQEIAISGVECDVQMLYPGPPKCNCCTNWVEEYPSNLRSTVAQESESKRKALVVRMGVSHGEGKPLALDSIVVQNQHIKDLLGDVFEGYGGITTSLKKLVFRAPFHAFYYRWARFQDLLAQQKEEDAGASAYSQLLYNIVEHELKEPMEEASDLCSKGVITFELLWTIFKPGDRVYSYMNELDRFFVVTSTGYYGPMFKVHAIHTDWNGHTFGFSSTVLSIKVFSGAMKITDLNVHPSSYRTKENLMEYTLRARGKTFYDLRGVQYKAYRASALLAGRRGDFTRKQVNGRIVIDVSLAPTPINVGGLAPLDDSSMGPRIDGSEGSSPEKATAQPSDEHLMLSSGHVRAYSLVDKCWGLFDVDSVEDIEWNEDAFPNLHLPEGHKDLILAFVDGQLSKSQTFDDIIQGKGLGLTMLLVGNPGTGKTLTAEAVADRLHKPLYMLSAGELGQEAESVEDKLSSTLRMTEKWGAILLLDECDVFLEKRSHSHMGHNEVVAVFLRTLEYYPGMLFLTTNRGEAIDAAFQSRIHLTLHYPELSTDAKHHIWQQFLTRAASSTLAPREMSKLANLSLNGRQIKNIVKTASLLARSQGSPSTQVKHIETVLKVTNQEGQTLEQKGVHAGGPVILSYNPL</sequence>
<dbReference type="InterPro" id="IPR003593">
    <property type="entry name" value="AAA+_ATPase"/>
</dbReference>
<dbReference type="Proteomes" id="UP001446871">
    <property type="component" value="Unassembled WGS sequence"/>
</dbReference>
<evidence type="ECO:0000256" key="1">
    <source>
        <dbReference type="SAM" id="MobiDB-lite"/>
    </source>
</evidence>
<dbReference type="Pfam" id="PF22942">
    <property type="entry name" value="DUF7025"/>
    <property type="match status" value="1"/>
</dbReference>
<dbReference type="EMBL" id="JAQQWM010000004">
    <property type="protein sequence ID" value="KAK8068539.1"/>
    <property type="molecule type" value="Genomic_DNA"/>
</dbReference>
<dbReference type="PANTHER" id="PTHR46411">
    <property type="entry name" value="FAMILY ATPASE, PUTATIVE-RELATED"/>
    <property type="match status" value="1"/>
</dbReference>
<accession>A0ABR1VEX0</accession>
<dbReference type="Pfam" id="PF00004">
    <property type="entry name" value="AAA"/>
    <property type="match status" value="1"/>
</dbReference>
<organism evidence="3 4">
    <name type="scientific">Apiospora saccharicola</name>
    <dbReference type="NCBI Taxonomy" id="335842"/>
    <lineage>
        <taxon>Eukaryota</taxon>
        <taxon>Fungi</taxon>
        <taxon>Dikarya</taxon>
        <taxon>Ascomycota</taxon>
        <taxon>Pezizomycotina</taxon>
        <taxon>Sordariomycetes</taxon>
        <taxon>Xylariomycetidae</taxon>
        <taxon>Amphisphaeriales</taxon>
        <taxon>Apiosporaceae</taxon>
        <taxon>Apiospora</taxon>
    </lineage>
</organism>
<dbReference type="InterPro" id="IPR003959">
    <property type="entry name" value="ATPase_AAA_core"/>
</dbReference>